<evidence type="ECO:0000256" key="1">
    <source>
        <dbReference type="SAM" id="Phobius"/>
    </source>
</evidence>
<keyword evidence="3" id="KW-1185">Reference proteome</keyword>
<comment type="caution">
    <text evidence="2">The sequence shown here is derived from an EMBL/GenBank/DDBJ whole genome shotgun (WGS) entry which is preliminary data.</text>
</comment>
<evidence type="ECO:0000313" key="2">
    <source>
        <dbReference type="EMBL" id="KAJ8470722.1"/>
    </source>
</evidence>
<gene>
    <name evidence="2" type="ORF">OPV22_025065</name>
</gene>
<keyword evidence="1" id="KW-0812">Transmembrane</keyword>
<dbReference type="PANTHER" id="PTHR37754:SF1">
    <property type="entry name" value="CALCIUM ION-BINDING PROTEIN"/>
    <property type="match status" value="1"/>
</dbReference>
<dbReference type="AlphaFoldDB" id="A0AAV8Q6W6"/>
<protein>
    <recommendedName>
        <fullName evidence="4">Cathepsin propeptide inhibitor domain-containing protein</fullName>
    </recommendedName>
</protein>
<proteinExistence type="predicted"/>
<keyword evidence="1" id="KW-0472">Membrane</keyword>
<feature type="transmembrane region" description="Helical" evidence="1">
    <location>
        <begin position="149"/>
        <end position="167"/>
    </location>
</feature>
<evidence type="ECO:0000313" key="3">
    <source>
        <dbReference type="Proteomes" id="UP001222027"/>
    </source>
</evidence>
<dbReference type="Proteomes" id="UP001222027">
    <property type="component" value="Unassembled WGS sequence"/>
</dbReference>
<sequence>MGIPISILGKLGLPGVDSLSTDQVYTKYFGDKNIKNFDNFHEAFIALCNDFNAIMPGKHYKLTASRKEIKEFYDHKWSKIPENSESPEKQKTRKEVLVEFMKKYAEEYKTSSTAMVWVGATAPGAAVLLKKSGEKVPQVKKLRMDLVPNVVFVPTLTILSLIAVRMLHVTKTSRTTS</sequence>
<dbReference type="EMBL" id="JAQQAF010000007">
    <property type="protein sequence ID" value="KAJ8470722.1"/>
    <property type="molecule type" value="Genomic_DNA"/>
</dbReference>
<name>A0AAV8Q6W6_ENSVE</name>
<organism evidence="2 3">
    <name type="scientific">Ensete ventricosum</name>
    <name type="common">Abyssinian banana</name>
    <name type="synonym">Musa ensete</name>
    <dbReference type="NCBI Taxonomy" id="4639"/>
    <lineage>
        <taxon>Eukaryota</taxon>
        <taxon>Viridiplantae</taxon>
        <taxon>Streptophyta</taxon>
        <taxon>Embryophyta</taxon>
        <taxon>Tracheophyta</taxon>
        <taxon>Spermatophyta</taxon>
        <taxon>Magnoliopsida</taxon>
        <taxon>Liliopsida</taxon>
        <taxon>Zingiberales</taxon>
        <taxon>Musaceae</taxon>
        <taxon>Ensete</taxon>
    </lineage>
</organism>
<reference evidence="2 3" key="1">
    <citation type="submission" date="2022-12" db="EMBL/GenBank/DDBJ databases">
        <title>Chromosome-scale assembly of the Ensete ventricosum genome.</title>
        <authorList>
            <person name="Dussert Y."/>
            <person name="Stocks J."/>
            <person name="Wendawek A."/>
            <person name="Woldeyes F."/>
            <person name="Nichols R.A."/>
            <person name="Borrell J.S."/>
        </authorList>
    </citation>
    <scope>NUCLEOTIDE SEQUENCE [LARGE SCALE GENOMIC DNA]</scope>
    <source>
        <strain evidence="3">cv. Maze</strain>
        <tissue evidence="2">Seeds</tissue>
    </source>
</reference>
<evidence type="ECO:0008006" key="4">
    <source>
        <dbReference type="Google" id="ProtNLM"/>
    </source>
</evidence>
<dbReference type="PANTHER" id="PTHR37754">
    <property type="entry name" value="CALCIUM ION-BINDING PROTEIN"/>
    <property type="match status" value="1"/>
</dbReference>
<keyword evidence="1" id="KW-1133">Transmembrane helix</keyword>
<accession>A0AAV8Q6W6</accession>